<dbReference type="OrthoDB" id="5651004at2"/>
<evidence type="ECO:0000256" key="1">
    <source>
        <dbReference type="SAM" id="MobiDB-lite"/>
    </source>
</evidence>
<feature type="region of interest" description="Disordered" evidence="1">
    <location>
        <begin position="579"/>
        <end position="623"/>
    </location>
</feature>
<dbReference type="Proteomes" id="UP000054908">
    <property type="component" value="Unassembled WGS sequence"/>
</dbReference>
<comment type="caution">
    <text evidence="2">The sequence shown here is derived from an EMBL/GenBank/DDBJ whole genome shotgun (WGS) entry which is preliminary data.</text>
</comment>
<reference evidence="2 3" key="1">
    <citation type="submission" date="2015-11" db="EMBL/GenBank/DDBJ databases">
        <title>Genomic analysis of 38 Legionella species identifies large and diverse effector repertoires.</title>
        <authorList>
            <person name="Burstein D."/>
            <person name="Amaro F."/>
            <person name="Zusman T."/>
            <person name="Lifshitz Z."/>
            <person name="Cohen O."/>
            <person name="Gilbert J.A."/>
            <person name="Pupko T."/>
            <person name="Shuman H.A."/>
            <person name="Segal G."/>
        </authorList>
    </citation>
    <scope>NUCLEOTIDE SEQUENCE [LARGE SCALE GENOMIC DNA]</scope>
    <source>
        <strain evidence="2 3">PX-1-G2-E2</strain>
    </source>
</reference>
<gene>
    <name evidence="2" type="ORF">Lmac_0305</name>
</gene>
<dbReference type="STRING" id="466.Lmac_0305"/>
<name>A0A0W0WG94_9GAMM</name>
<dbReference type="RefSeq" id="WP_058451137.1">
    <property type="nucleotide sequence ID" value="NZ_CAAAIB010000021.1"/>
</dbReference>
<feature type="compositionally biased region" description="Polar residues" evidence="1">
    <location>
        <begin position="605"/>
        <end position="623"/>
    </location>
</feature>
<dbReference type="AlphaFoldDB" id="A0A0W0WG94"/>
<accession>A0A0W0WG94</accession>
<evidence type="ECO:0000313" key="3">
    <source>
        <dbReference type="Proteomes" id="UP000054908"/>
    </source>
</evidence>
<dbReference type="PATRIC" id="fig|466.6.peg.329"/>
<dbReference type="EMBL" id="LNYL01000007">
    <property type="protein sequence ID" value="KTD31251.1"/>
    <property type="molecule type" value="Genomic_DNA"/>
</dbReference>
<sequence length="623" mass="69511">MKILDVKKALEQYSLHSGYFRWGPTKESHIKELEIFYIEINGKEGEVVKDRELTDEEYLKLTKIILDKKTWDHRAASISLGTLANKLGGRKALSHLKEKEKLSPANLKRIEQYTLTEERIETLDTSLPLGKDEEHGLMLSQLLEVLDPVIPFLSSHALAEICERANKEALANKLTFIQQLVDAKVTEKAAFLLILNRKNPKLLSDILVLLNKNGLCDESNIQKLDGLDIQDVTVSSAAKIALFNDILSLFAAADPLLMIQSYLSALFNFHELWWGIKAIAEGLSLCGQLNSTNITTLFHHVDAIEKGETIKALLRHFKHAGWPVEEYWELILKTVDRSGDILSAVSQLAQLDLISSQVQLTLSQLFTTPSQGQKIAKAVALLAQEAAPIDDEELKTVLSGQEHMLSLARGIAIAKKSPDYHADAKTFLSQHPEHAEGLALAYNQLAAAGQNTIKNRKLLCSIPEKAIYLGFILQYISQAGLLQKESSNCQENIEIIMECASHWQGLHKACVRLSKKEKLNQPNLTLLLETPDDAEAIAEILCEGALEESQGKPKPMPHDEKKAQKSGWGLFRFLGVYNSEESPKPSYRNGSEKSEENDASDESYESYNSTEELSTEMVSTQPH</sequence>
<organism evidence="2 3">
    <name type="scientific">Legionella maceachernii</name>
    <dbReference type="NCBI Taxonomy" id="466"/>
    <lineage>
        <taxon>Bacteria</taxon>
        <taxon>Pseudomonadati</taxon>
        <taxon>Pseudomonadota</taxon>
        <taxon>Gammaproteobacteria</taxon>
        <taxon>Legionellales</taxon>
        <taxon>Legionellaceae</taxon>
        <taxon>Legionella</taxon>
    </lineage>
</organism>
<proteinExistence type="predicted"/>
<keyword evidence="3" id="KW-1185">Reference proteome</keyword>
<evidence type="ECO:0000313" key="2">
    <source>
        <dbReference type="EMBL" id="KTD31251.1"/>
    </source>
</evidence>
<protein>
    <submittedName>
        <fullName evidence="2">Uncharacterized protein</fullName>
    </submittedName>
</protein>